<reference evidence="1 2" key="1">
    <citation type="journal article" date="2013" name="Genome Biol. Evol.">
        <title>Complete genomes of two dipteran-associated spiroplasmas provided insights into the origin, dynamics, and impacts of viral invasion in spiroplasma.</title>
        <authorList>
            <person name="Ku C."/>
            <person name="Lo W.S."/>
            <person name="Chen L.L."/>
            <person name="Kuo C.H."/>
        </authorList>
    </citation>
    <scope>NUCLEOTIDE SEQUENCE [LARGE SCALE GENOMIC DNA]</scope>
    <source>
        <strain evidence="1">EA-1</strain>
    </source>
</reference>
<dbReference type="KEGG" id="ssyr:SSYRP_v1c04190"/>
<proteinExistence type="predicted"/>
<sequence>MESNNLLIEKNYRGELLVNLLAVKKLVSYALRDIANRFFIDEIKCRLFEDNFLLHIFISGRVIGKENLTVLTQEINEVVINEINYALKLKPKNISITFHH</sequence>
<gene>
    <name evidence="1" type="ORF">SSYRP_v1c04190</name>
</gene>
<protein>
    <submittedName>
        <fullName evidence="1">Uncharacterized protein</fullName>
    </submittedName>
</protein>
<dbReference type="RefSeq" id="WP_016340659.1">
    <property type="nucleotide sequence ID" value="NC_021284.1"/>
</dbReference>
<dbReference type="PATRIC" id="fig|1276229.3.peg.416"/>
<dbReference type="AlphaFoldDB" id="R4U3M3"/>
<evidence type="ECO:0000313" key="2">
    <source>
        <dbReference type="Proteomes" id="UP000013963"/>
    </source>
</evidence>
<evidence type="ECO:0000313" key="1">
    <source>
        <dbReference type="EMBL" id="AGM26012.1"/>
    </source>
</evidence>
<accession>R4U3M3</accession>
<dbReference type="Proteomes" id="UP000013963">
    <property type="component" value="Chromosome"/>
</dbReference>
<dbReference type="STRING" id="1276229.SSYRP_v1c04190"/>
<dbReference type="OrthoDB" id="390205at2"/>
<dbReference type="EMBL" id="CP005078">
    <property type="protein sequence ID" value="AGM26012.1"/>
    <property type="molecule type" value="Genomic_DNA"/>
</dbReference>
<organism evidence="1 2">
    <name type="scientific">Spiroplasma syrphidicola EA-1</name>
    <dbReference type="NCBI Taxonomy" id="1276229"/>
    <lineage>
        <taxon>Bacteria</taxon>
        <taxon>Bacillati</taxon>
        <taxon>Mycoplasmatota</taxon>
        <taxon>Mollicutes</taxon>
        <taxon>Entomoplasmatales</taxon>
        <taxon>Spiroplasmataceae</taxon>
        <taxon>Spiroplasma</taxon>
    </lineage>
</organism>
<keyword evidence="2" id="KW-1185">Reference proteome</keyword>
<dbReference type="HOGENOM" id="CLU_2304257_0_0_14"/>
<name>R4U3M3_9MOLU</name>